<dbReference type="EMBL" id="JARKIF010000005">
    <property type="protein sequence ID" value="KAJ7638944.1"/>
    <property type="molecule type" value="Genomic_DNA"/>
</dbReference>
<dbReference type="AlphaFoldDB" id="A0AAD7C4W6"/>
<keyword evidence="2" id="KW-1185">Reference proteome</keyword>
<dbReference type="Proteomes" id="UP001221142">
    <property type="component" value="Unassembled WGS sequence"/>
</dbReference>
<comment type="caution">
    <text evidence="1">The sequence shown here is derived from an EMBL/GenBank/DDBJ whole genome shotgun (WGS) entry which is preliminary data.</text>
</comment>
<protein>
    <submittedName>
        <fullName evidence="1">Uncharacterized protein</fullName>
    </submittedName>
</protein>
<gene>
    <name evidence="1" type="ORF">FB45DRAFT_904332</name>
</gene>
<proteinExistence type="predicted"/>
<sequence length="332" mass="37355">MTTTIVLPKAFPTTFAPFKRGRHIVTGFSVTEKWRTTTALPLVAAPHNHTLLLSTQDLTRKQRKLFGPSQTAQWLLRNDEFTTQTLASLQNDGNPKYMLMRWPEAVSVTVAQKLFRRWDRLCLAGVQFPAAEVQRSSTPALHLGLWALSSSSPHYTADTLQKQICDPVKRGKVIGKMDKLGALVKKEVIPHLIRLMAEYAPEQTRVQNLIHEKVQGYLQSVITARPAMYFGPLFYTMAVKEGSSEKVHIDWNDSMQKYAIVFCVGDYTGADFCVPQLDVRVPFPPRAAMAVQTRLLAHCATVVGSGRRLVFTCFTDCTLLEQVLKGRDWAHL</sequence>
<reference evidence="1" key="1">
    <citation type="submission" date="2023-03" db="EMBL/GenBank/DDBJ databases">
        <title>Massive genome expansion in bonnet fungi (Mycena s.s.) driven by repeated elements and novel gene families across ecological guilds.</title>
        <authorList>
            <consortium name="Lawrence Berkeley National Laboratory"/>
            <person name="Harder C.B."/>
            <person name="Miyauchi S."/>
            <person name="Viragh M."/>
            <person name="Kuo A."/>
            <person name="Thoen E."/>
            <person name="Andreopoulos B."/>
            <person name="Lu D."/>
            <person name="Skrede I."/>
            <person name="Drula E."/>
            <person name="Henrissat B."/>
            <person name="Morin E."/>
            <person name="Kohler A."/>
            <person name="Barry K."/>
            <person name="LaButti K."/>
            <person name="Morin E."/>
            <person name="Salamov A."/>
            <person name="Lipzen A."/>
            <person name="Mereny Z."/>
            <person name="Hegedus B."/>
            <person name="Baldrian P."/>
            <person name="Stursova M."/>
            <person name="Weitz H."/>
            <person name="Taylor A."/>
            <person name="Grigoriev I.V."/>
            <person name="Nagy L.G."/>
            <person name="Martin F."/>
            <person name="Kauserud H."/>
        </authorList>
    </citation>
    <scope>NUCLEOTIDE SEQUENCE</scope>
    <source>
        <strain evidence="1">9284</strain>
    </source>
</reference>
<evidence type="ECO:0000313" key="2">
    <source>
        <dbReference type="Proteomes" id="UP001221142"/>
    </source>
</evidence>
<name>A0AAD7C4W6_9AGAR</name>
<dbReference type="Gene3D" id="3.60.130.30">
    <property type="match status" value="1"/>
</dbReference>
<organism evidence="1 2">
    <name type="scientific">Roridomyces roridus</name>
    <dbReference type="NCBI Taxonomy" id="1738132"/>
    <lineage>
        <taxon>Eukaryota</taxon>
        <taxon>Fungi</taxon>
        <taxon>Dikarya</taxon>
        <taxon>Basidiomycota</taxon>
        <taxon>Agaricomycotina</taxon>
        <taxon>Agaricomycetes</taxon>
        <taxon>Agaricomycetidae</taxon>
        <taxon>Agaricales</taxon>
        <taxon>Marasmiineae</taxon>
        <taxon>Mycenaceae</taxon>
        <taxon>Roridomyces</taxon>
    </lineage>
</organism>
<evidence type="ECO:0000313" key="1">
    <source>
        <dbReference type="EMBL" id="KAJ7638944.1"/>
    </source>
</evidence>
<accession>A0AAD7C4W6</accession>